<keyword evidence="2" id="KW-1185">Reference proteome</keyword>
<gene>
    <name evidence="1" type="ORF">R3P38DRAFT_2879996</name>
</gene>
<evidence type="ECO:0000313" key="2">
    <source>
        <dbReference type="Proteomes" id="UP001362999"/>
    </source>
</evidence>
<reference evidence="1 2" key="1">
    <citation type="journal article" date="2024" name="J Genomics">
        <title>Draft genome sequencing and assembly of Favolaschia claudopus CIRM-BRFM 2984 isolated from oak limbs.</title>
        <authorList>
            <person name="Navarro D."/>
            <person name="Drula E."/>
            <person name="Chaduli D."/>
            <person name="Cazenave R."/>
            <person name="Ahrendt S."/>
            <person name="Wang J."/>
            <person name="Lipzen A."/>
            <person name="Daum C."/>
            <person name="Barry K."/>
            <person name="Grigoriev I.V."/>
            <person name="Favel A."/>
            <person name="Rosso M.N."/>
            <person name="Martin F."/>
        </authorList>
    </citation>
    <scope>NUCLEOTIDE SEQUENCE [LARGE SCALE GENOMIC DNA]</scope>
    <source>
        <strain evidence="1 2">CIRM-BRFM 2984</strain>
    </source>
</reference>
<sequence length="198" mass="22631">MPRISTKDTNSPIYFESPADLASWFKKNHAKQTELWVGYYKKHTGRQNLTWPLAVDEALCVGWIDGVKKSVDADRTMQRFTPRTAKSHWSKVNVAKYQQLDTVGRIQEAGRAAFARRTEANTAQMSFEREAIPLSDAFAAKLKENPVAAEWHAKQPPGYRRSAEDWVMSAKQEATRERRMESLIESAADGLRVPHLRR</sequence>
<dbReference type="Proteomes" id="UP001362999">
    <property type="component" value="Unassembled WGS sequence"/>
</dbReference>
<dbReference type="AlphaFoldDB" id="A0AAW0CZP2"/>
<dbReference type="EMBL" id="JAWWNJ010000011">
    <property type="protein sequence ID" value="KAK7044654.1"/>
    <property type="molecule type" value="Genomic_DNA"/>
</dbReference>
<organism evidence="1 2">
    <name type="scientific">Favolaschia claudopus</name>
    <dbReference type="NCBI Taxonomy" id="2862362"/>
    <lineage>
        <taxon>Eukaryota</taxon>
        <taxon>Fungi</taxon>
        <taxon>Dikarya</taxon>
        <taxon>Basidiomycota</taxon>
        <taxon>Agaricomycotina</taxon>
        <taxon>Agaricomycetes</taxon>
        <taxon>Agaricomycetidae</taxon>
        <taxon>Agaricales</taxon>
        <taxon>Marasmiineae</taxon>
        <taxon>Mycenaceae</taxon>
        <taxon>Favolaschia</taxon>
    </lineage>
</organism>
<dbReference type="Pfam" id="PF13376">
    <property type="entry name" value="OmdA"/>
    <property type="match status" value="1"/>
</dbReference>
<comment type="caution">
    <text evidence="1">The sequence shown here is derived from an EMBL/GenBank/DDBJ whole genome shotgun (WGS) entry which is preliminary data.</text>
</comment>
<name>A0AAW0CZP2_9AGAR</name>
<evidence type="ECO:0000313" key="1">
    <source>
        <dbReference type="EMBL" id="KAK7044654.1"/>
    </source>
</evidence>
<proteinExistence type="predicted"/>
<protein>
    <submittedName>
        <fullName evidence="1">Bacteriocin-protection protein</fullName>
    </submittedName>
</protein>
<accession>A0AAW0CZP2</accession>